<evidence type="ECO:0000259" key="1">
    <source>
        <dbReference type="Pfam" id="PF13480"/>
    </source>
</evidence>
<dbReference type="STRING" id="313596.RB2501_14139"/>
<dbReference type="eggNOG" id="COG5653">
    <property type="taxonomic scope" value="Bacteria"/>
</dbReference>
<dbReference type="EMBL" id="CP001712">
    <property type="protein sequence ID" value="EAR15474.1"/>
    <property type="molecule type" value="Genomic_DNA"/>
</dbReference>
<dbReference type="InterPro" id="IPR038740">
    <property type="entry name" value="BioF2-like_GNAT_dom"/>
</dbReference>
<sequence>MLTLFRECRIPDKFSHVGKFGEVPIDAQSELDQLPCPPGQVCSFRLAPGYMQFHLKDPGDTLVRIPQQNWGYSIDLEGCATADDYLQKQFKSKYRSIIRRYVKRLDACFKTEYVTHGEDLAPDHYESLMEELKTMIDRRFGQRKESHKEEKNWKDILANSHDLIRRNKASLFVIYADGEPIEISLNYHFNGILFSCISSYDIDYSKFGLGHVEIYKQLEWCLANGFRVFEMGVGGMDYKRRWSNNIYQFEHLVIFKNGWPQNAKSRLEVARIRIREYLKSKKVNEIPHRLKSRFATWGRGGDADKGPDIRDADPAGWDGDWHPVDWISGEHAYLRSHVFDFLYSSEEQKKDVEVYESRVHPGHYAIRGAKKARELRFS</sequence>
<organism evidence="2 3">
    <name type="scientific">Robiginitalea biformata (strain ATCC BAA-864 / DSM 15991 / KCTC 12146 / HTCC2501)</name>
    <dbReference type="NCBI Taxonomy" id="313596"/>
    <lineage>
        <taxon>Bacteria</taxon>
        <taxon>Pseudomonadati</taxon>
        <taxon>Bacteroidota</taxon>
        <taxon>Flavobacteriia</taxon>
        <taxon>Flavobacteriales</taxon>
        <taxon>Flavobacteriaceae</taxon>
        <taxon>Robiginitalea</taxon>
    </lineage>
</organism>
<evidence type="ECO:0000313" key="2">
    <source>
        <dbReference type="EMBL" id="EAR15474.1"/>
    </source>
</evidence>
<dbReference type="Pfam" id="PF13480">
    <property type="entry name" value="Acetyltransf_6"/>
    <property type="match status" value="1"/>
</dbReference>
<protein>
    <submittedName>
        <fullName evidence="2">Cellulose biosynthesis protein</fullName>
    </submittedName>
</protein>
<dbReference type="SUPFAM" id="SSF55729">
    <property type="entry name" value="Acyl-CoA N-acyltransferases (Nat)"/>
    <property type="match status" value="1"/>
</dbReference>
<gene>
    <name evidence="2" type="ordered locus">RB2501_14139</name>
</gene>
<feature type="domain" description="BioF2-like acetyltransferase" evidence="1">
    <location>
        <begin position="92"/>
        <end position="240"/>
    </location>
</feature>
<dbReference type="Gene3D" id="3.40.630.30">
    <property type="match status" value="1"/>
</dbReference>
<name>A4CKS5_ROBBH</name>
<dbReference type="Proteomes" id="UP000009049">
    <property type="component" value="Chromosome"/>
</dbReference>
<dbReference type="InterPro" id="IPR016181">
    <property type="entry name" value="Acyl_CoA_acyltransferase"/>
</dbReference>
<reference evidence="2 3" key="1">
    <citation type="journal article" date="2009" name="J. Bacteriol.">
        <title>Complete genome sequence of Robiginitalea biformata HTCC2501.</title>
        <authorList>
            <person name="Oh H.M."/>
            <person name="Giovannoni S.J."/>
            <person name="Lee K."/>
            <person name="Ferriera S."/>
            <person name="Johnson J."/>
            <person name="Cho J.C."/>
        </authorList>
    </citation>
    <scope>NUCLEOTIDE SEQUENCE [LARGE SCALE GENOMIC DNA]</scope>
    <source>
        <strain evidence="3">ATCC BAA-864 / HTCC2501 / KCTC 12146</strain>
    </source>
</reference>
<dbReference type="AlphaFoldDB" id="A4CKS5"/>
<evidence type="ECO:0000313" key="3">
    <source>
        <dbReference type="Proteomes" id="UP000009049"/>
    </source>
</evidence>
<accession>A4CKS5</accession>
<dbReference type="HOGENOM" id="CLU_054565_0_0_10"/>
<dbReference type="KEGG" id="rbi:RB2501_14139"/>
<keyword evidence="3" id="KW-1185">Reference proteome</keyword>
<proteinExistence type="predicted"/>